<evidence type="ECO:0000256" key="3">
    <source>
        <dbReference type="SAM" id="SignalP"/>
    </source>
</evidence>
<reference evidence="5" key="1">
    <citation type="submission" date="2025-08" db="UniProtKB">
        <authorList>
            <consortium name="RefSeq"/>
        </authorList>
    </citation>
    <scope>IDENTIFICATION</scope>
</reference>
<evidence type="ECO:0000256" key="1">
    <source>
        <dbReference type="SAM" id="MobiDB-lite"/>
    </source>
</evidence>
<gene>
    <name evidence="5" type="primary">LOC101982660</name>
</gene>
<sequence>MKTWLSLSAVHTPSMFNLLFLAASLNAQNQSWDLANCTQGVLSVPRGSRAEMSCNISNNFTYVTIWLDNNIIFNKTPQGYFRRKEWELQVQGGQAQLVINRTLDVHTGVYLWYLRGCQGDFKNITLNVSEPSNKDEPTDKRLSTPPSDALIQPKRAPLEDGPETLVGVLVAVILILGLTGIGTLICYRRYRSRSPCGYVLQ</sequence>
<keyword evidence="4" id="KW-1185">Reference proteome</keyword>
<feature type="transmembrane region" description="Helical" evidence="2">
    <location>
        <begin position="165"/>
        <end position="187"/>
    </location>
</feature>
<dbReference type="GeneID" id="101982660"/>
<dbReference type="PANTHER" id="PTHR15123:SF6">
    <property type="entry name" value="SECRETED AND TRANSMEMBRANE PROTEIN 1A"/>
    <property type="match status" value="1"/>
</dbReference>
<keyword evidence="2" id="KW-1133">Transmembrane helix</keyword>
<dbReference type="InterPro" id="IPR033231">
    <property type="entry name" value="SECTM1"/>
</dbReference>
<feature type="signal peptide" evidence="3">
    <location>
        <begin position="1"/>
        <end position="27"/>
    </location>
</feature>
<evidence type="ECO:0000313" key="4">
    <source>
        <dbReference type="Proteomes" id="UP000694915"/>
    </source>
</evidence>
<keyword evidence="3" id="KW-0732">Signal</keyword>
<dbReference type="RefSeq" id="XP_026636617.1">
    <property type="nucleotide sequence ID" value="XM_026780816.1"/>
</dbReference>
<dbReference type="PANTHER" id="PTHR15123">
    <property type="entry name" value="SECRETED AND TRANSMEMBRANE PROTEIN 1"/>
    <property type="match status" value="1"/>
</dbReference>
<protein>
    <submittedName>
        <fullName evidence="5">Secreted and transmembrane protein 1A-like isoform X1</fullName>
    </submittedName>
</protein>
<name>A0ABM1U3Q5_MICOH</name>
<evidence type="ECO:0000256" key="2">
    <source>
        <dbReference type="SAM" id="Phobius"/>
    </source>
</evidence>
<proteinExistence type="predicted"/>
<organism evidence="4 5">
    <name type="scientific">Microtus ochrogaster</name>
    <name type="common">Prairie vole</name>
    <dbReference type="NCBI Taxonomy" id="79684"/>
    <lineage>
        <taxon>Eukaryota</taxon>
        <taxon>Metazoa</taxon>
        <taxon>Chordata</taxon>
        <taxon>Craniata</taxon>
        <taxon>Vertebrata</taxon>
        <taxon>Euteleostomi</taxon>
        <taxon>Mammalia</taxon>
        <taxon>Eutheria</taxon>
        <taxon>Euarchontoglires</taxon>
        <taxon>Glires</taxon>
        <taxon>Rodentia</taxon>
        <taxon>Myomorpha</taxon>
        <taxon>Muroidea</taxon>
        <taxon>Cricetidae</taxon>
        <taxon>Arvicolinae</taxon>
        <taxon>Microtus</taxon>
    </lineage>
</organism>
<feature type="chain" id="PRO_5046332326" evidence="3">
    <location>
        <begin position="28"/>
        <end position="201"/>
    </location>
</feature>
<feature type="compositionally biased region" description="Basic and acidic residues" evidence="1">
    <location>
        <begin position="132"/>
        <end position="142"/>
    </location>
</feature>
<evidence type="ECO:0000313" key="5">
    <source>
        <dbReference type="RefSeq" id="XP_026636617.1"/>
    </source>
</evidence>
<dbReference type="Proteomes" id="UP000694915">
    <property type="component" value="Chromosome 7"/>
</dbReference>
<keyword evidence="2" id="KW-0812">Transmembrane</keyword>
<feature type="region of interest" description="Disordered" evidence="1">
    <location>
        <begin position="129"/>
        <end position="155"/>
    </location>
</feature>
<accession>A0ABM1U3Q5</accession>
<keyword evidence="2" id="KW-0472">Membrane</keyword>